<organism evidence="10 11">
    <name type="scientific">Elioraea tepida</name>
    <dbReference type="NCBI Taxonomy" id="2843330"/>
    <lineage>
        <taxon>Bacteria</taxon>
        <taxon>Pseudomonadati</taxon>
        <taxon>Pseudomonadota</taxon>
        <taxon>Alphaproteobacteria</taxon>
        <taxon>Acetobacterales</taxon>
        <taxon>Elioraeaceae</taxon>
        <taxon>Elioraea</taxon>
    </lineage>
</organism>
<dbReference type="KEGG" id="elio:KO353_10910"/>
<comment type="subcellular location">
    <subcellularLocation>
        <location evidence="1 8">Cell membrane</location>
        <topology evidence="1 8">Multi-pass membrane protein</topology>
    </subcellularLocation>
</comment>
<dbReference type="GO" id="GO:0015385">
    <property type="term" value="F:sodium:proton antiporter activity"/>
    <property type="evidence" value="ECO:0007669"/>
    <property type="project" value="TreeGrafter"/>
</dbReference>
<feature type="transmembrane region" description="Helical" evidence="9">
    <location>
        <begin position="62"/>
        <end position="85"/>
    </location>
</feature>
<sequence>MSALLAAAMLIGWAMLGLAFAIGLARLVRGPHLPDRIVALDMLALVSICAALLHTLETGSTAFLDLALVMALVSFLSTVAFARYVERVAFRRRAQADPPPLDHADD</sequence>
<accession>A0A975U187</accession>
<comment type="similarity">
    <text evidence="2 8">Belongs to the CPA3 antiporters (TC 2.A.63) subunit F family.</text>
</comment>
<evidence type="ECO:0000256" key="6">
    <source>
        <dbReference type="ARBA" id="ARBA00022989"/>
    </source>
</evidence>
<evidence type="ECO:0000256" key="4">
    <source>
        <dbReference type="ARBA" id="ARBA00022475"/>
    </source>
</evidence>
<dbReference type="PIRSF" id="PIRSF028784">
    <property type="entry name" value="MrpF"/>
    <property type="match status" value="1"/>
</dbReference>
<protein>
    <submittedName>
        <fullName evidence="10">Cation:proton antiporter</fullName>
    </submittedName>
</protein>
<dbReference type="Proteomes" id="UP000694001">
    <property type="component" value="Chromosome"/>
</dbReference>
<keyword evidence="3 8" id="KW-0813">Transport</keyword>
<dbReference type="GO" id="GO:0005886">
    <property type="term" value="C:plasma membrane"/>
    <property type="evidence" value="ECO:0007669"/>
    <property type="project" value="UniProtKB-SubCell"/>
</dbReference>
<name>A0A975U187_9PROT</name>
<keyword evidence="8" id="KW-0050">Antiport</keyword>
<evidence type="ECO:0000256" key="8">
    <source>
        <dbReference type="PIRNR" id="PIRNR028784"/>
    </source>
</evidence>
<evidence type="ECO:0000256" key="1">
    <source>
        <dbReference type="ARBA" id="ARBA00004651"/>
    </source>
</evidence>
<evidence type="ECO:0000256" key="2">
    <source>
        <dbReference type="ARBA" id="ARBA00009212"/>
    </source>
</evidence>
<evidence type="ECO:0000256" key="9">
    <source>
        <dbReference type="SAM" id="Phobius"/>
    </source>
</evidence>
<evidence type="ECO:0000256" key="3">
    <source>
        <dbReference type="ARBA" id="ARBA00022448"/>
    </source>
</evidence>
<keyword evidence="7 8" id="KW-0472">Membrane</keyword>
<evidence type="ECO:0000256" key="5">
    <source>
        <dbReference type="ARBA" id="ARBA00022692"/>
    </source>
</evidence>
<keyword evidence="8" id="KW-0406">Ion transport</keyword>
<feature type="transmembrane region" description="Helical" evidence="9">
    <location>
        <begin position="6"/>
        <end position="25"/>
    </location>
</feature>
<dbReference type="RefSeq" id="WP_218284719.1">
    <property type="nucleotide sequence ID" value="NZ_CP076448.1"/>
</dbReference>
<evidence type="ECO:0000313" key="10">
    <source>
        <dbReference type="EMBL" id="QXM23809.1"/>
    </source>
</evidence>
<dbReference type="PANTHER" id="PTHR34702:SF1">
    <property type="entry name" value="NA(+)_H(+) ANTIPORTER SUBUNIT F"/>
    <property type="match status" value="1"/>
</dbReference>
<keyword evidence="4 8" id="KW-1003">Cell membrane</keyword>
<dbReference type="Pfam" id="PF04066">
    <property type="entry name" value="MrpF_PhaF"/>
    <property type="match status" value="1"/>
</dbReference>
<keyword evidence="6 9" id="KW-1133">Transmembrane helix</keyword>
<feature type="transmembrane region" description="Helical" evidence="9">
    <location>
        <begin position="37"/>
        <end position="56"/>
    </location>
</feature>
<dbReference type="PANTHER" id="PTHR34702">
    <property type="entry name" value="NA(+)/H(+) ANTIPORTER SUBUNIT F1"/>
    <property type="match status" value="1"/>
</dbReference>
<reference evidence="10" key="1">
    <citation type="submission" date="2021-06" db="EMBL/GenBank/DDBJ databases">
        <title>Elioraea tepida, sp. nov., a moderately thermophilic aerobic anoxygenic phototrophic bacterium isolated from an alkaline siliceous hot spring mat community in Yellowstone National Park, WY, USA.</title>
        <authorList>
            <person name="Saini M.K."/>
            <person name="Yoshida S."/>
            <person name="Sebastian A."/>
            <person name="Hirose S."/>
            <person name="Hara E."/>
            <person name="Tamaki H."/>
            <person name="Soulier N.T."/>
            <person name="Albert I."/>
            <person name="Hanada S."/>
            <person name="Bryant D.A."/>
            <person name="Tank M."/>
        </authorList>
    </citation>
    <scope>NUCLEOTIDE SEQUENCE</scope>
    <source>
        <strain evidence="10">MS-P2</strain>
    </source>
</reference>
<proteinExistence type="inferred from homology"/>
<gene>
    <name evidence="10" type="ORF">KO353_10910</name>
</gene>
<dbReference type="InterPro" id="IPR007208">
    <property type="entry name" value="MrpF/PhaF-like"/>
</dbReference>
<evidence type="ECO:0000256" key="7">
    <source>
        <dbReference type="ARBA" id="ARBA00023136"/>
    </source>
</evidence>
<keyword evidence="5 9" id="KW-0812">Transmembrane</keyword>
<keyword evidence="11" id="KW-1185">Reference proteome</keyword>
<dbReference type="AlphaFoldDB" id="A0A975U187"/>
<evidence type="ECO:0000313" key="11">
    <source>
        <dbReference type="Proteomes" id="UP000694001"/>
    </source>
</evidence>
<dbReference type="EMBL" id="CP076448">
    <property type="protein sequence ID" value="QXM23809.1"/>
    <property type="molecule type" value="Genomic_DNA"/>
</dbReference>